<reference evidence="1" key="1">
    <citation type="submission" date="2025-08" db="UniProtKB">
        <authorList>
            <consortium name="Ensembl"/>
        </authorList>
    </citation>
    <scope>IDENTIFICATION</scope>
</reference>
<dbReference type="InterPro" id="IPR036691">
    <property type="entry name" value="Endo/exonu/phosph_ase_sf"/>
</dbReference>
<proteinExistence type="predicted"/>
<dbReference type="OMA" id="IEIQINF"/>
<sequence>MLHFKEKINVYILMTGRLLNIFNFFCLKIKDKDGSFLGVEIEINGIKILILGIYAPNTKKQNFFEDLRNSILALDYENWCLLGDWNGVIDPSMDKLASKDIKASQGKLPKSFFDLMEITQLQDIWRYKNGNAK</sequence>
<dbReference type="SUPFAM" id="SSF56219">
    <property type="entry name" value="DNase I-like"/>
    <property type="match status" value="1"/>
</dbReference>
<name>A0A8D0CE79_SALMN</name>
<keyword evidence="2" id="KW-1185">Reference proteome</keyword>
<dbReference type="Proteomes" id="UP000694421">
    <property type="component" value="Unplaced"/>
</dbReference>
<dbReference type="GeneTree" id="ENSGT01030000237977"/>
<protein>
    <submittedName>
        <fullName evidence="1">Uncharacterized protein</fullName>
    </submittedName>
</protein>
<dbReference type="Gene3D" id="3.60.10.10">
    <property type="entry name" value="Endonuclease/exonuclease/phosphatase"/>
    <property type="match status" value="1"/>
</dbReference>
<dbReference type="Ensembl" id="ENSSMRT00000021190.1">
    <property type="protein sequence ID" value="ENSSMRP00000018103.1"/>
    <property type="gene ID" value="ENSSMRG00000014083.1"/>
</dbReference>
<accession>A0A8D0CE79</accession>
<dbReference type="AlphaFoldDB" id="A0A8D0CE79"/>
<organism evidence="1 2">
    <name type="scientific">Salvator merianae</name>
    <name type="common">Argentine black and white tegu</name>
    <name type="synonym">Tupinambis merianae</name>
    <dbReference type="NCBI Taxonomy" id="96440"/>
    <lineage>
        <taxon>Eukaryota</taxon>
        <taxon>Metazoa</taxon>
        <taxon>Chordata</taxon>
        <taxon>Craniata</taxon>
        <taxon>Vertebrata</taxon>
        <taxon>Euteleostomi</taxon>
        <taxon>Lepidosauria</taxon>
        <taxon>Squamata</taxon>
        <taxon>Bifurcata</taxon>
        <taxon>Unidentata</taxon>
        <taxon>Episquamata</taxon>
        <taxon>Laterata</taxon>
        <taxon>Teiioidea</taxon>
        <taxon>Teiidae</taxon>
        <taxon>Salvator</taxon>
    </lineage>
</organism>
<evidence type="ECO:0000313" key="2">
    <source>
        <dbReference type="Proteomes" id="UP000694421"/>
    </source>
</evidence>
<reference evidence="1" key="2">
    <citation type="submission" date="2025-09" db="UniProtKB">
        <authorList>
            <consortium name="Ensembl"/>
        </authorList>
    </citation>
    <scope>IDENTIFICATION</scope>
</reference>
<evidence type="ECO:0000313" key="1">
    <source>
        <dbReference type="Ensembl" id="ENSSMRP00000018103.1"/>
    </source>
</evidence>